<keyword evidence="1" id="KW-0812">Transmembrane</keyword>
<accession>A0ABW3M7K0</accession>
<evidence type="ECO:0000313" key="2">
    <source>
        <dbReference type="EMBL" id="MFD1046563.1"/>
    </source>
</evidence>
<protein>
    <submittedName>
        <fullName evidence="2">Uncharacterized protein</fullName>
    </submittedName>
</protein>
<feature type="transmembrane region" description="Helical" evidence="1">
    <location>
        <begin position="26"/>
        <end position="46"/>
    </location>
</feature>
<sequence length="126" mass="13332">MSVQTSPPAQPTVDPLAKVTLRPRTFAAVLAVAGLLVGLVLVLLPLRVSTLDTTKTTKLSCGNILGGVETPQVAAALGKPTDEIVLAEYVHMCEDSMNARTYPAWGLFFGGMIGCVWLAAVRRPKV</sequence>
<dbReference type="Proteomes" id="UP001597045">
    <property type="component" value="Unassembled WGS sequence"/>
</dbReference>
<dbReference type="EMBL" id="JBHTIS010000705">
    <property type="protein sequence ID" value="MFD1046563.1"/>
    <property type="molecule type" value="Genomic_DNA"/>
</dbReference>
<keyword evidence="1" id="KW-0472">Membrane</keyword>
<reference evidence="3" key="1">
    <citation type="journal article" date="2019" name="Int. J. Syst. Evol. Microbiol.">
        <title>The Global Catalogue of Microorganisms (GCM) 10K type strain sequencing project: providing services to taxonomists for standard genome sequencing and annotation.</title>
        <authorList>
            <consortium name="The Broad Institute Genomics Platform"/>
            <consortium name="The Broad Institute Genome Sequencing Center for Infectious Disease"/>
            <person name="Wu L."/>
            <person name="Ma J."/>
        </authorList>
    </citation>
    <scope>NUCLEOTIDE SEQUENCE [LARGE SCALE GENOMIC DNA]</scope>
    <source>
        <strain evidence="3">JCM 31486</strain>
    </source>
</reference>
<proteinExistence type="predicted"/>
<comment type="caution">
    <text evidence="2">The sequence shown here is derived from an EMBL/GenBank/DDBJ whole genome shotgun (WGS) entry which is preliminary data.</text>
</comment>
<evidence type="ECO:0000313" key="3">
    <source>
        <dbReference type="Proteomes" id="UP001597045"/>
    </source>
</evidence>
<feature type="transmembrane region" description="Helical" evidence="1">
    <location>
        <begin position="102"/>
        <end position="121"/>
    </location>
</feature>
<organism evidence="2 3">
    <name type="scientific">Kibdelosporangium lantanae</name>
    <dbReference type="NCBI Taxonomy" id="1497396"/>
    <lineage>
        <taxon>Bacteria</taxon>
        <taxon>Bacillati</taxon>
        <taxon>Actinomycetota</taxon>
        <taxon>Actinomycetes</taxon>
        <taxon>Pseudonocardiales</taxon>
        <taxon>Pseudonocardiaceae</taxon>
        <taxon>Kibdelosporangium</taxon>
    </lineage>
</organism>
<gene>
    <name evidence="2" type="ORF">ACFQ1S_13870</name>
</gene>
<keyword evidence="1" id="KW-1133">Transmembrane helix</keyword>
<keyword evidence="3" id="KW-1185">Reference proteome</keyword>
<evidence type="ECO:0000256" key="1">
    <source>
        <dbReference type="SAM" id="Phobius"/>
    </source>
</evidence>
<name>A0ABW3M7K0_9PSEU</name>